<accession>A0AAD8I751</accession>
<dbReference type="GO" id="GO:0016491">
    <property type="term" value="F:oxidoreductase activity"/>
    <property type="evidence" value="ECO:0007669"/>
    <property type="project" value="UniProtKB-KW"/>
</dbReference>
<evidence type="ECO:0000259" key="4">
    <source>
        <dbReference type="Pfam" id="PF14226"/>
    </source>
</evidence>
<organism evidence="5 6">
    <name type="scientific">Heracleum sosnowskyi</name>
    <dbReference type="NCBI Taxonomy" id="360622"/>
    <lineage>
        <taxon>Eukaryota</taxon>
        <taxon>Viridiplantae</taxon>
        <taxon>Streptophyta</taxon>
        <taxon>Embryophyta</taxon>
        <taxon>Tracheophyta</taxon>
        <taxon>Spermatophyta</taxon>
        <taxon>Magnoliopsida</taxon>
        <taxon>eudicotyledons</taxon>
        <taxon>Gunneridae</taxon>
        <taxon>Pentapetalae</taxon>
        <taxon>asterids</taxon>
        <taxon>campanulids</taxon>
        <taxon>Apiales</taxon>
        <taxon>Apiaceae</taxon>
        <taxon>Apioideae</taxon>
        <taxon>apioid superclade</taxon>
        <taxon>Tordylieae</taxon>
        <taxon>Tordyliinae</taxon>
        <taxon>Heracleum</taxon>
    </lineage>
</organism>
<evidence type="ECO:0000256" key="2">
    <source>
        <dbReference type="ARBA" id="ARBA00023002"/>
    </source>
</evidence>
<sequence>MGKQEYDRQSDLKAFDETKAGVKGLIDAGITKIPRIFVHNQAQPNQKPSPKQSISSFPSIDFKNIDIDASLRSRVIEQVRDACENWGFFRVVNHGVPENVMDEMIDGVQGYYNYKAPAANRRDTIFRTMAPECLQPQEMPEVCRYL</sequence>
<dbReference type="PANTHER" id="PTHR10209:SF884">
    <property type="entry name" value="1-AMINOCYCLOPROPANE-1-CARBOXYLATE OXIDASE HOMOLOG 1-LIKE"/>
    <property type="match status" value="1"/>
</dbReference>
<comment type="caution">
    <text evidence="5">The sequence shown here is derived from an EMBL/GenBank/DDBJ whole genome shotgun (WGS) entry which is preliminary data.</text>
</comment>
<dbReference type="PANTHER" id="PTHR10209">
    <property type="entry name" value="OXIDOREDUCTASE, 2OG-FE II OXYGENASE FAMILY PROTEIN"/>
    <property type="match status" value="1"/>
</dbReference>
<dbReference type="SUPFAM" id="SSF51197">
    <property type="entry name" value="Clavaminate synthase-like"/>
    <property type="match status" value="1"/>
</dbReference>
<reference evidence="5" key="2">
    <citation type="submission" date="2023-05" db="EMBL/GenBank/DDBJ databases">
        <authorList>
            <person name="Schelkunov M.I."/>
        </authorList>
    </citation>
    <scope>NUCLEOTIDE SEQUENCE</scope>
    <source>
        <strain evidence="5">Hsosn_3</strain>
        <tissue evidence="5">Leaf</tissue>
    </source>
</reference>
<dbReference type="AlphaFoldDB" id="A0AAD8I751"/>
<evidence type="ECO:0000256" key="3">
    <source>
        <dbReference type="ARBA" id="ARBA00023004"/>
    </source>
</evidence>
<dbReference type="InterPro" id="IPR027443">
    <property type="entry name" value="IPNS-like_sf"/>
</dbReference>
<gene>
    <name evidence="5" type="ORF">POM88_026594</name>
</gene>
<keyword evidence="1" id="KW-0479">Metal-binding</keyword>
<dbReference type="Gene3D" id="2.60.120.330">
    <property type="entry name" value="B-lactam Antibiotic, Isopenicillin N Synthase, Chain"/>
    <property type="match status" value="1"/>
</dbReference>
<keyword evidence="3" id="KW-0408">Iron</keyword>
<evidence type="ECO:0000313" key="6">
    <source>
        <dbReference type="Proteomes" id="UP001237642"/>
    </source>
</evidence>
<dbReference type="InterPro" id="IPR026992">
    <property type="entry name" value="DIOX_N"/>
</dbReference>
<dbReference type="Pfam" id="PF14226">
    <property type="entry name" value="DIOX_N"/>
    <property type="match status" value="1"/>
</dbReference>
<dbReference type="Proteomes" id="UP001237642">
    <property type="component" value="Unassembled WGS sequence"/>
</dbReference>
<dbReference type="GO" id="GO:0046872">
    <property type="term" value="F:metal ion binding"/>
    <property type="evidence" value="ECO:0007669"/>
    <property type="project" value="UniProtKB-KW"/>
</dbReference>
<evidence type="ECO:0000256" key="1">
    <source>
        <dbReference type="ARBA" id="ARBA00022723"/>
    </source>
</evidence>
<evidence type="ECO:0000313" key="5">
    <source>
        <dbReference type="EMBL" id="KAK1379850.1"/>
    </source>
</evidence>
<name>A0AAD8I751_9APIA</name>
<proteinExistence type="predicted"/>
<keyword evidence="2" id="KW-0560">Oxidoreductase</keyword>
<feature type="domain" description="Non-haem dioxygenase N-terminal" evidence="4">
    <location>
        <begin position="58"/>
        <end position="112"/>
    </location>
</feature>
<dbReference type="EMBL" id="JAUIZM010000006">
    <property type="protein sequence ID" value="KAK1379850.1"/>
    <property type="molecule type" value="Genomic_DNA"/>
</dbReference>
<keyword evidence="6" id="KW-1185">Reference proteome</keyword>
<protein>
    <submittedName>
        <fullName evidence="5">Deacetoxyvindoline 4-hydroxylase</fullName>
    </submittedName>
</protein>
<reference evidence="5" key="1">
    <citation type="submission" date="2023-02" db="EMBL/GenBank/DDBJ databases">
        <title>Genome of toxic invasive species Heracleum sosnowskyi carries increased number of genes despite the absence of recent whole-genome duplications.</title>
        <authorList>
            <person name="Schelkunov M."/>
            <person name="Shtratnikova V."/>
            <person name="Makarenko M."/>
            <person name="Klepikova A."/>
            <person name="Omelchenko D."/>
            <person name="Novikova G."/>
            <person name="Obukhova E."/>
            <person name="Bogdanov V."/>
            <person name="Penin A."/>
            <person name="Logacheva M."/>
        </authorList>
    </citation>
    <scope>NUCLEOTIDE SEQUENCE</scope>
    <source>
        <strain evidence="5">Hsosn_3</strain>
        <tissue evidence="5">Leaf</tissue>
    </source>
</reference>